<name>A0A409WBU8_9AGAR</name>
<comment type="caution">
    <text evidence="2">The sequence shown here is derived from an EMBL/GenBank/DDBJ whole genome shotgun (WGS) entry which is preliminary data.</text>
</comment>
<dbReference type="AlphaFoldDB" id="A0A409WBU8"/>
<dbReference type="OrthoDB" id="3122428at2759"/>
<feature type="region of interest" description="Disordered" evidence="1">
    <location>
        <begin position="47"/>
        <end position="67"/>
    </location>
</feature>
<dbReference type="EMBL" id="NHTK01005621">
    <property type="protein sequence ID" value="PPQ75976.1"/>
    <property type="molecule type" value="Genomic_DNA"/>
</dbReference>
<feature type="compositionally biased region" description="Polar residues" evidence="1">
    <location>
        <begin position="57"/>
        <end position="67"/>
    </location>
</feature>
<keyword evidence="3" id="KW-1185">Reference proteome</keyword>
<sequence length="664" mass="74571">MPLLLRLPKVSTSLRSILTRIWPRRRQDSQANGTSPTFQLITATSAPNHNVDAPNLSPRNHSNTDVSQLLPDTTVADGSDMISQADDDASSVLSTETLPRSRVALQAGITLLNLALPISEVFTPLKAAIGTLLESAKFLDQRHSNIDTLEHLVLRADDLIKVLSNPQGVTSQYSGWRSSTLNNMSEDLTKRIKKVNRRLKRVEKMNSIQISAISSILASAMVELDRVLKNLIAFLKEEVFTGPDTLSEIHRKLLDFDDKEPLFYIYSASGLPAMEGANVSMFIVKRVYKAHVMLIDEEGLNPSKRRQLIIELDLTVDMPITYWPISGKARTISFHHLIQSPFIHKDHRLEFLGEYVLLGHRSRERGWRKLLKERSKNNPTYWLLAAPKPVLPGTISLQLGLRSNSLTIVTSMWNTIWSLQAMKRADDHFSQLQDVIWKDEIEGGARIVKSHNTHASALDILNEIPTSAGISDDSFRLHGLKSMISPFLLSELLARIQDTRQELSSIAEDRIQLVTTNSDSHLNLSLVSSFNEAIERSARFVDQMVEFGTLNPPPGLDVNPLIIAYDSLCHVTLLSQHYIQALNTALSQLTPHTWANRERRSELRQLLKSAQTDFDEDYDRLCKFGPPPPGCDPFIPSIVPSSAGILQRTERAFRSILMKESKTK</sequence>
<protein>
    <submittedName>
        <fullName evidence="2">Uncharacterized protein</fullName>
    </submittedName>
</protein>
<evidence type="ECO:0000256" key="1">
    <source>
        <dbReference type="SAM" id="MobiDB-lite"/>
    </source>
</evidence>
<reference evidence="2 3" key="1">
    <citation type="journal article" date="2018" name="Evol. Lett.">
        <title>Horizontal gene cluster transfer increased hallucinogenic mushroom diversity.</title>
        <authorList>
            <person name="Reynolds H.T."/>
            <person name="Vijayakumar V."/>
            <person name="Gluck-Thaler E."/>
            <person name="Korotkin H.B."/>
            <person name="Matheny P.B."/>
            <person name="Slot J.C."/>
        </authorList>
    </citation>
    <scope>NUCLEOTIDE SEQUENCE [LARGE SCALE GENOMIC DNA]</scope>
    <source>
        <strain evidence="2 3">2629</strain>
    </source>
</reference>
<dbReference type="Proteomes" id="UP000284842">
    <property type="component" value="Unassembled WGS sequence"/>
</dbReference>
<evidence type="ECO:0000313" key="2">
    <source>
        <dbReference type="EMBL" id="PPQ75976.1"/>
    </source>
</evidence>
<organism evidence="2 3">
    <name type="scientific">Panaeolus cyanescens</name>
    <dbReference type="NCBI Taxonomy" id="181874"/>
    <lineage>
        <taxon>Eukaryota</taxon>
        <taxon>Fungi</taxon>
        <taxon>Dikarya</taxon>
        <taxon>Basidiomycota</taxon>
        <taxon>Agaricomycotina</taxon>
        <taxon>Agaricomycetes</taxon>
        <taxon>Agaricomycetidae</taxon>
        <taxon>Agaricales</taxon>
        <taxon>Agaricineae</taxon>
        <taxon>Galeropsidaceae</taxon>
        <taxon>Panaeolus</taxon>
    </lineage>
</organism>
<evidence type="ECO:0000313" key="3">
    <source>
        <dbReference type="Proteomes" id="UP000284842"/>
    </source>
</evidence>
<gene>
    <name evidence="2" type="ORF">CVT24_006391</name>
</gene>
<accession>A0A409WBU8</accession>
<dbReference type="InParanoid" id="A0A409WBU8"/>
<proteinExistence type="predicted"/>